<proteinExistence type="predicted"/>
<dbReference type="CDD" id="cd00077">
    <property type="entry name" value="HDc"/>
    <property type="match status" value="1"/>
</dbReference>
<organism evidence="3 4">
    <name type="scientific">Desulfomarina profundi</name>
    <dbReference type="NCBI Taxonomy" id="2772557"/>
    <lineage>
        <taxon>Bacteria</taxon>
        <taxon>Pseudomonadati</taxon>
        <taxon>Thermodesulfobacteriota</taxon>
        <taxon>Desulfobulbia</taxon>
        <taxon>Desulfobulbales</taxon>
        <taxon>Desulfobulbaceae</taxon>
        <taxon>Desulfomarina</taxon>
    </lineage>
</organism>
<dbReference type="InterPro" id="IPR013976">
    <property type="entry name" value="HDOD"/>
</dbReference>
<evidence type="ECO:0000259" key="2">
    <source>
        <dbReference type="PROSITE" id="PS51833"/>
    </source>
</evidence>
<feature type="transmembrane region" description="Helical" evidence="1">
    <location>
        <begin position="252"/>
        <end position="270"/>
    </location>
</feature>
<dbReference type="PANTHER" id="PTHR33525:SF3">
    <property type="entry name" value="RIBONUCLEASE Y"/>
    <property type="match status" value="1"/>
</dbReference>
<dbReference type="EMBL" id="AP024086">
    <property type="protein sequence ID" value="BCL61351.1"/>
    <property type="molecule type" value="Genomic_DNA"/>
</dbReference>
<dbReference type="Proteomes" id="UP000826725">
    <property type="component" value="Chromosome"/>
</dbReference>
<dbReference type="Pfam" id="PF08668">
    <property type="entry name" value="HDOD"/>
    <property type="match status" value="1"/>
</dbReference>
<keyword evidence="1" id="KW-1133">Transmembrane helix</keyword>
<name>A0A8D5FIR5_9BACT</name>
<sequence length="315" mass="34988">MGLSKEKQRADIEKFIRRMPSLSTTVGKVMEICSRTDASPNELNKVISLDPVLTGQVLKLINSAYYSLVNKVTSLTRAITMLGMNTVKNIALSTAIIRTVSGVKKSKALPTTKFWAHSIGAGVSAKLLGEKKGYSPMEREELFLAGLLHDLGKVPFGDEYIEVLGVAKREQRPLITVEREILGIDHQEVGLMIAEKWKLNTVITKCITSHHNIDSLEGEIGVQVAMIALGNCYTNILEHGYAGILSRRKRKFIVCYVLLISALVISVPLADTWMKKFTRLSCFYRFDFDLEQNNLISGRILVDGLVKTPIYCVVG</sequence>
<gene>
    <name evidence="3" type="ORF">DGMP_20440</name>
</gene>
<dbReference type="AlphaFoldDB" id="A0A8D5FIR5"/>
<protein>
    <recommendedName>
        <fullName evidence="2">HDOD domain-containing protein</fullName>
    </recommendedName>
</protein>
<evidence type="ECO:0000256" key="1">
    <source>
        <dbReference type="SAM" id="Phobius"/>
    </source>
</evidence>
<keyword evidence="4" id="KW-1185">Reference proteome</keyword>
<evidence type="ECO:0000313" key="3">
    <source>
        <dbReference type="EMBL" id="BCL61351.1"/>
    </source>
</evidence>
<dbReference type="InterPro" id="IPR003607">
    <property type="entry name" value="HD/PDEase_dom"/>
</dbReference>
<keyword evidence="1" id="KW-0472">Membrane</keyword>
<dbReference type="PANTHER" id="PTHR33525">
    <property type="match status" value="1"/>
</dbReference>
<feature type="domain" description="HDOD" evidence="2">
    <location>
        <begin position="19"/>
        <end position="213"/>
    </location>
</feature>
<dbReference type="RefSeq" id="WP_228853811.1">
    <property type="nucleotide sequence ID" value="NZ_AP024086.1"/>
</dbReference>
<dbReference type="NCBIfam" id="TIGR00277">
    <property type="entry name" value="HDIG"/>
    <property type="match status" value="1"/>
</dbReference>
<accession>A0A8D5FIR5</accession>
<dbReference type="PROSITE" id="PS51833">
    <property type="entry name" value="HDOD"/>
    <property type="match status" value="1"/>
</dbReference>
<keyword evidence="1" id="KW-0812">Transmembrane</keyword>
<dbReference type="KEGG" id="dbk:DGMP_20440"/>
<dbReference type="InterPro" id="IPR006675">
    <property type="entry name" value="HDIG_dom"/>
</dbReference>
<dbReference type="InterPro" id="IPR052340">
    <property type="entry name" value="RNase_Y/CdgJ"/>
</dbReference>
<reference evidence="3" key="1">
    <citation type="submission" date="2020-09" db="EMBL/GenBank/DDBJ databases">
        <title>Desulfogranum mesoprofundum gen. nov., sp. nov., a novel mesophilic, sulfate-reducing chemolithoautotroph isolated from a deep-sea hydrothermal vent chimney in the Suiyo Seamount.</title>
        <authorList>
            <person name="Hashimoto Y."/>
            <person name="Nakagawa S."/>
        </authorList>
    </citation>
    <scope>NUCLEOTIDE SEQUENCE</scope>
    <source>
        <strain evidence="3">KT2</strain>
    </source>
</reference>
<evidence type="ECO:0000313" key="4">
    <source>
        <dbReference type="Proteomes" id="UP000826725"/>
    </source>
</evidence>